<evidence type="ECO:0000313" key="4">
    <source>
        <dbReference type="EMBL" id="TKI68503.1"/>
    </source>
</evidence>
<dbReference type="EMBL" id="SZPX01000008">
    <property type="protein sequence ID" value="TKI68503.1"/>
    <property type="molecule type" value="Genomic_DNA"/>
</dbReference>
<gene>
    <name evidence="4" type="ORF">FCU45_10855</name>
</gene>
<comment type="caution">
    <text evidence="4">The sequence shown here is derived from an EMBL/GenBank/DDBJ whole genome shotgun (WGS) entry which is preliminary data.</text>
</comment>
<dbReference type="SUPFAM" id="SSF56925">
    <property type="entry name" value="OMPA-like"/>
    <property type="match status" value="1"/>
</dbReference>
<feature type="chain" id="PRO_5020198313" evidence="2">
    <location>
        <begin position="20"/>
        <end position="165"/>
    </location>
</feature>
<dbReference type="Pfam" id="PF13505">
    <property type="entry name" value="OMP_b-brl"/>
    <property type="match status" value="1"/>
</dbReference>
<dbReference type="InterPro" id="IPR027385">
    <property type="entry name" value="Beta-barrel_OMP"/>
</dbReference>
<evidence type="ECO:0000256" key="1">
    <source>
        <dbReference type="ARBA" id="ARBA00022729"/>
    </source>
</evidence>
<dbReference type="OrthoDB" id="5349179at2"/>
<feature type="domain" description="Outer membrane protein beta-barrel" evidence="3">
    <location>
        <begin position="8"/>
        <end position="165"/>
    </location>
</feature>
<organism evidence="4 5">
    <name type="scientific">Sulfurimonas crateris</name>
    <dbReference type="NCBI Taxonomy" id="2574727"/>
    <lineage>
        <taxon>Bacteria</taxon>
        <taxon>Pseudomonadati</taxon>
        <taxon>Campylobacterota</taxon>
        <taxon>Epsilonproteobacteria</taxon>
        <taxon>Campylobacterales</taxon>
        <taxon>Sulfurimonadaceae</taxon>
        <taxon>Sulfurimonas</taxon>
    </lineage>
</organism>
<dbReference type="RefSeq" id="WP_137015185.1">
    <property type="nucleotide sequence ID" value="NZ_SZPX01000008.1"/>
</dbReference>
<evidence type="ECO:0000259" key="3">
    <source>
        <dbReference type="Pfam" id="PF13505"/>
    </source>
</evidence>
<protein>
    <submittedName>
        <fullName evidence="4">Porin family protein</fullName>
    </submittedName>
</protein>
<dbReference type="Proteomes" id="UP000309561">
    <property type="component" value="Unassembled WGS sequence"/>
</dbReference>
<name>A0A4V5TLN9_9BACT</name>
<dbReference type="AlphaFoldDB" id="A0A4V5TLN9"/>
<evidence type="ECO:0000256" key="2">
    <source>
        <dbReference type="SAM" id="SignalP"/>
    </source>
</evidence>
<feature type="signal peptide" evidence="2">
    <location>
        <begin position="1"/>
        <end position="19"/>
    </location>
</feature>
<proteinExistence type="predicted"/>
<evidence type="ECO:0000313" key="5">
    <source>
        <dbReference type="Proteomes" id="UP000309561"/>
    </source>
</evidence>
<accession>A0A4V5TLN9</accession>
<reference evidence="4 5" key="1">
    <citation type="submission" date="2019-04" db="EMBL/GenBank/DDBJ databases">
        <title>Sulfurimonas crateris sp. nov. a facultative anaerobic sulfur-oxidizing chemolithautotrophic bacterium isolated from a terrestrial mud vulcano.</title>
        <authorList>
            <person name="Ratnikova N.M."/>
            <person name="Slobodkin A.I."/>
            <person name="Merkel A.Y."/>
            <person name="Novikov A."/>
            <person name="Bonch-Osmolovskaya E.A."/>
            <person name="Slobodkina G.B."/>
        </authorList>
    </citation>
    <scope>NUCLEOTIDE SEQUENCE [LARGE SCALE GENOMIC DNA]</scope>
    <source>
        <strain evidence="4 5">SN118</strain>
    </source>
</reference>
<keyword evidence="5" id="KW-1185">Reference proteome</keyword>
<dbReference type="Gene3D" id="2.40.160.20">
    <property type="match status" value="1"/>
</dbReference>
<dbReference type="InterPro" id="IPR011250">
    <property type="entry name" value="OMP/PagP_B-barrel"/>
</dbReference>
<keyword evidence="1 2" id="KW-0732">Signal</keyword>
<sequence length="165" mass="18182">MKKLSRLILAVTLTVSSLAADEVRKTVYIGVTTASIENESMTEGVFGFGVDKIYSSCMLWGLHSEYSFGKLSDDATNKNDMVATIELDLKAGFVPFRGFSVYALVAGAGQYIENDGAYGFGYGAGMDYALSESIIFDVRYKTYSMKSTLLDYDYDKAVASLRYKF</sequence>